<reference evidence="1 2" key="1">
    <citation type="submission" date="2018-03" db="EMBL/GenBank/DDBJ databases">
        <title>Diversity of phytobeneficial traits revealed by whole-genome analysis of worldwide-isolated phenazine-producing Pseudomonas spp.</title>
        <authorList>
            <person name="Biessy A."/>
            <person name="Novinscak A."/>
            <person name="Blom J."/>
            <person name="Leger G."/>
            <person name="Thomashow L.S."/>
            <person name="Cazorla F.M."/>
            <person name="Josic D."/>
            <person name="Filion M."/>
        </authorList>
    </citation>
    <scope>NUCLEOTIDE SEQUENCE [LARGE SCALE GENOMIC DNA]</scope>
    <source>
        <strain evidence="1 2">B25</strain>
    </source>
</reference>
<gene>
    <name evidence="1" type="ORF">C4K04_2487</name>
</gene>
<accession>A0A3G7TMB9</accession>
<keyword evidence="1" id="KW-0503">Monooxygenase</keyword>
<dbReference type="InterPro" id="IPR029058">
    <property type="entry name" value="AB_hydrolase_fold"/>
</dbReference>
<evidence type="ECO:0000313" key="2">
    <source>
        <dbReference type="Proteomes" id="UP000268048"/>
    </source>
</evidence>
<organism evidence="1 2">
    <name type="scientific">Pseudomonas chlororaphis</name>
    <dbReference type="NCBI Taxonomy" id="587753"/>
    <lineage>
        <taxon>Bacteria</taxon>
        <taxon>Pseudomonadati</taxon>
        <taxon>Pseudomonadota</taxon>
        <taxon>Gammaproteobacteria</taxon>
        <taxon>Pseudomonadales</taxon>
        <taxon>Pseudomonadaceae</taxon>
        <taxon>Pseudomonas</taxon>
    </lineage>
</organism>
<dbReference type="Proteomes" id="UP000268048">
    <property type="component" value="Chromosome"/>
</dbReference>
<protein>
    <submittedName>
        <fullName evidence="1">Cyclohexanone monooxygenase</fullName>
        <ecNumber evidence="1">1.14.13.22</ecNumber>
    </submittedName>
</protein>
<dbReference type="EC" id="1.14.13.22" evidence="1"/>
<dbReference type="GO" id="GO:0018667">
    <property type="term" value="F:cyclohexanone monooxygenase activity"/>
    <property type="evidence" value="ECO:0007669"/>
    <property type="project" value="UniProtKB-EC"/>
</dbReference>
<dbReference type="AlphaFoldDB" id="A0A3G7TMB9"/>
<dbReference type="Gene3D" id="3.40.50.1820">
    <property type="entry name" value="alpha/beta hydrolase"/>
    <property type="match status" value="1"/>
</dbReference>
<keyword evidence="1" id="KW-0560">Oxidoreductase</keyword>
<sequence>MAILTPDHTEADGVRLYLHGGAFCLGGSATHRSVTRRLDDRGEPCADAVAAAAVMDVAALDG</sequence>
<dbReference type="SUPFAM" id="SSF53474">
    <property type="entry name" value="alpha/beta-Hydrolases"/>
    <property type="match status" value="1"/>
</dbReference>
<proteinExistence type="predicted"/>
<name>A0A3G7TMB9_9PSED</name>
<dbReference type="EMBL" id="CP027753">
    <property type="protein sequence ID" value="AZE48160.1"/>
    <property type="molecule type" value="Genomic_DNA"/>
</dbReference>
<evidence type="ECO:0000313" key="1">
    <source>
        <dbReference type="EMBL" id="AZE48160.1"/>
    </source>
</evidence>